<feature type="domain" description="HTH lacI-type" evidence="5">
    <location>
        <begin position="2"/>
        <end position="56"/>
    </location>
</feature>
<dbReference type="SUPFAM" id="SSF53822">
    <property type="entry name" value="Periplasmic binding protein-like I"/>
    <property type="match status" value="1"/>
</dbReference>
<dbReference type="SMART" id="SM00354">
    <property type="entry name" value="HTH_LACI"/>
    <property type="match status" value="1"/>
</dbReference>
<dbReference type="PANTHER" id="PTHR30146:SF95">
    <property type="entry name" value="RIBOSE OPERON REPRESSOR"/>
    <property type="match status" value="1"/>
</dbReference>
<evidence type="ECO:0000259" key="5">
    <source>
        <dbReference type="PROSITE" id="PS50932"/>
    </source>
</evidence>
<name>A0A1H9W3T1_9BACI</name>
<dbReference type="PROSITE" id="PS00356">
    <property type="entry name" value="HTH_LACI_1"/>
    <property type="match status" value="1"/>
</dbReference>
<dbReference type="InterPro" id="IPR010982">
    <property type="entry name" value="Lambda_DNA-bd_dom_sf"/>
</dbReference>
<reference evidence="7" key="1">
    <citation type="submission" date="2016-10" db="EMBL/GenBank/DDBJ databases">
        <authorList>
            <person name="Varghese N."/>
            <person name="Submissions S."/>
        </authorList>
    </citation>
    <scope>NUCLEOTIDE SEQUENCE [LARGE SCALE GENOMIC DNA]</scope>
    <source>
        <strain evidence="7">S9</strain>
    </source>
</reference>
<evidence type="ECO:0000313" key="6">
    <source>
        <dbReference type="EMBL" id="SES28596.1"/>
    </source>
</evidence>
<dbReference type="Gene3D" id="3.40.50.2300">
    <property type="match status" value="2"/>
</dbReference>
<dbReference type="Gene3D" id="1.10.260.40">
    <property type="entry name" value="lambda repressor-like DNA-binding domains"/>
    <property type="match status" value="1"/>
</dbReference>
<dbReference type="PROSITE" id="PS50932">
    <property type="entry name" value="HTH_LACI_2"/>
    <property type="match status" value="1"/>
</dbReference>
<evidence type="ECO:0000256" key="3">
    <source>
        <dbReference type="ARBA" id="ARBA00023125"/>
    </source>
</evidence>
<dbReference type="GO" id="GO:0003700">
    <property type="term" value="F:DNA-binding transcription factor activity"/>
    <property type="evidence" value="ECO:0007669"/>
    <property type="project" value="TreeGrafter"/>
</dbReference>
<dbReference type="InterPro" id="IPR028082">
    <property type="entry name" value="Peripla_BP_I"/>
</dbReference>
<dbReference type="InterPro" id="IPR000843">
    <property type="entry name" value="HTH_LacI"/>
</dbReference>
<dbReference type="AlphaFoldDB" id="A0A1H9W3T1"/>
<dbReference type="STRING" id="1601833.SAMN05518684_11454"/>
<dbReference type="Proteomes" id="UP000198571">
    <property type="component" value="Unassembled WGS sequence"/>
</dbReference>
<sequence length="328" mass="36726">MVSIKDVAKEAGVGLGTVSRVINKSGPVKDSTRVKVEKAIKALNYKPNEVARSFKMQQTHSVALIIPTLWHPFFSKFAYHTEKELAANGYKLIVCNSQNEAEKEINYISMLEKNKIDGLITITYTHDLDQYISSHLPIVSIDRHFTQDVVYVTSDNETGGKVAVKELVKRGSCELAYLGSVSAIKNESVKRVAGFKKEAELHRCNYHTLVVEEPVKDIYKTVLRFLEDHPKVDGIFAMNDKWAKIIIRTLKELGKNVPQDVQVIGYDGITSSKDEELTFSTIKQPVPDMAAQAVQALIKIIKGKETEQKIVLPVTFFEGNSTRSEKQG</sequence>
<dbReference type="CDD" id="cd06291">
    <property type="entry name" value="PBP1_Qymf-like"/>
    <property type="match status" value="1"/>
</dbReference>
<dbReference type="Pfam" id="PF00356">
    <property type="entry name" value="LacI"/>
    <property type="match status" value="1"/>
</dbReference>
<organism evidence="6 7">
    <name type="scientific">Salipaludibacillus aurantiacus</name>
    <dbReference type="NCBI Taxonomy" id="1601833"/>
    <lineage>
        <taxon>Bacteria</taxon>
        <taxon>Bacillati</taxon>
        <taxon>Bacillota</taxon>
        <taxon>Bacilli</taxon>
        <taxon>Bacillales</taxon>
        <taxon>Bacillaceae</taxon>
    </lineage>
</organism>
<keyword evidence="7" id="KW-1185">Reference proteome</keyword>
<dbReference type="InterPro" id="IPR001761">
    <property type="entry name" value="Peripla_BP/Lac1_sug-bd_dom"/>
</dbReference>
<accession>A0A1H9W3T1</accession>
<dbReference type="PANTHER" id="PTHR30146">
    <property type="entry name" value="LACI-RELATED TRANSCRIPTIONAL REPRESSOR"/>
    <property type="match status" value="1"/>
</dbReference>
<dbReference type="PRINTS" id="PR00036">
    <property type="entry name" value="HTHLACI"/>
</dbReference>
<dbReference type="EMBL" id="FOGT01000014">
    <property type="protein sequence ID" value="SES28596.1"/>
    <property type="molecule type" value="Genomic_DNA"/>
</dbReference>
<protein>
    <submittedName>
        <fullName evidence="6">LacI family transcriptional regulator</fullName>
    </submittedName>
</protein>
<keyword evidence="3" id="KW-0238">DNA-binding</keyword>
<dbReference type="GO" id="GO:0000976">
    <property type="term" value="F:transcription cis-regulatory region binding"/>
    <property type="evidence" value="ECO:0007669"/>
    <property type="project" value="TreeGrafter"/>
</dbReference>
<dbReference type="CDD" id="cd01392">
    <property type="entry name" value="HTH_LacI"/>
    <property type="match status" value="1"/>
</dbReference>
<evidence type="ECO:0000256" key="2">
    <source>
        <dbReference type="ARBA" id="ARBA00023015"/>
    </source>
</evidence>
<gene>
    <name evidence="6" type="ORF">SAMN05518684_11454</name>
</gene>
<keyword evidence="4" id="KW-0804">Transcription</keyword>
<evidence type="ECO:0000256" key="1">
    <source>
        <dbReference type="ARBA" id="ARBA00022491"/>
    </source>
</evidence>
<keyword evidence="2" id="KW-0805">Transcription regulation</keyword>
<evidence type="ECO:0000313" key="7">
    <source>
        <dbReference type="Proteomes" id="UP000198571"/>
    </source>
</evidence>
<proteinExistence type="predicted"/>
<keyword evidence="1" id="KW-0678">Repressor</keyword>
<dbReference type="OrthoDB" id="9796186at2"/>
<dbReference type="Pfam" id="PF00532">
    <property type="entry name" value="Peripla_BP_1"/>
    <property type="match status" value="1"/>
</dbReference>
<evidence type="ECO:0000256" key="4">
    <source>
        <dbReference type="ARBA" id="ARBA00023163"/>
    </source>
</evidence>
<dbReference type="SUPFAM" id="SSF47413">
    <property type="entry name" value="lambda repressor-like DNA-binding domains"/>
    <property type="match status" value="1"/>
</dbReference>